<evidence type="ECO:0000256" key="6">
    <source>
        <dbReference type="ARBA" id="ARBA00022449"/>
    </source>
</evidence>
<dbReference type="Proteomes" id="UP000683246">
    <property type="component" value="Chromosome"/>
</dbReference>
<feature type="transmembrane region" description="Helical" evidence="13">
    <location>
        <begin position="124"/>
        <end position="143"/>
    </location>
</feature>
<keyword evidence="6" id="KW-0050">Antiport</keyword>
<feature type="transmembrane region" description="Helical" evidence="13">
    <location>
        <begin position="267"/>
        <end position="287"/>
    </location>
</feature>
<evidence type="ECO:0000256" key="7">
    <source>
        <dbReference type="ARBA" id="ARBA00022475"/>
    </source>
</evidence>
<evidence type="ECO:0000256" key="3">
    <source>
        <dbReference type="ARBA" id="ARBA00010199"/>
    </source>
</evidence>
<feature type="transmembrane region" description="Helical" evidence="13">
    <location>
        <begin position="155"/>
        <end position="174"/>
    </location>
</feature>
<evidence type="ECO:0000256" key="8">
    <source>
        <dbReference type="ARBA" id="ARBA00022692"/>
    </source>
</evidence>
<keyword evidence="10" id="KW-0406">Ion transport</keyword>
<feature type="transmembrane region" description="Helical" evidence="13">
    <location>
        <begin position="307"/>
        <end position="328"/>
    </location>
</feature>
<keyword evidence="7" id="KW-1003">Cell membrane</keyword>
<name>A0A8J8MQW0_9FIRM</name>
<evidence type="ECO:0000256" key="9">
    <source>
        <dbReference type="ARBA" id="ARBA00022989"/>
    </source>
</evidence>
<evidence type="ECO:0000256" key="1">
    <source>
        <dbReference type="ARBA" id="ARBA00003408"/>
    </source>
</evidence>
<dbReference type="GO" id="GO:0042910">
    <property type="term" value="F:xenobiotic transmembrane transporter activity"/>
    <property type="evidence" value="ECO:0007669"/>
    <property type="project" value="InterPro"/>
</dbReference>
<accession>A0A8J8MQW0</accession>
<dbReference type="GO" id="GO:0006811">
    <property type="term" value="P:monoatomic ion transport"/>
    <property type="evidence" value="ECO:0007669"/>
    <property type="project" value="UniProtKB-KW"/>
</dbReference>
<evidence type="ECO:0000256" key="2">
    <source>
        <dbReference type="ARBA" id="ARBA00004651"/>
    </source>
</evidence>
<evidence type="ECO:0000313" key="14">
    <source>
        <dbReference type="EMBL" id="QUI25823.1"/>
    </source>
</evidence>
<feature type="transmembrane region" description="Helical" evidence="13">
    <location>
        <begin position="406"/>
        <end position="426"/>
    </location>
</feature>
<dbReference type="InterPro" id="IPR002528">
    <property type="entry name" value="MATE_fam"/>
</dbReference>
<dbReference type="Pfam" id="PF01554">
    <property type="entry name" value="MatE"/>
    <property type="match status" value="2"/>
</dbReference>
<dbReference type="InterPro" id="IPR048279">
    <property type="entry name" value="MdtK-like"/>
</dbReference>
<comment type="similarity">
    <text evidence="3">Belongs to the multi antimicrobial extrusion (MATE) (TC 2.A.66.1) family.</text>
</comment>
<protein>
    <recommendedName>
        <fullName evidence="4">Probable multidrug resistance protein NorM</fullName>
    </recommendedName>
    <alternativeName>
        <fullName evidence="12">Multidrug-efflux transporter</fullName>
    </alternativeName>
</protein>
<dbReference type="GO" id="GO:0015297">
    <property type="term" value="F:antiporter activity"/>
    <property type="evidence" value="ECO:0007669"/>
    <property type="project" value="UniProtKB-KW"/>
</dbReference>
<evidence type="ECO:0000256" key="5">
    <source>
        <dbReference type="ARBA" id="ARBA00022448"/>
    </source>
</evidence>
<comment type="function">
    <text evidence="1">Multidrug efflux pump.</text>
</comment>
<sequence length="437" mass="48022">MWHAIYLLALPVAINNFIHSAYNLADTLYVAQIGGLELSAIAFVGPINNLIRAISDGLAVGGTNLIAREIGREDYEKSKSIAVQLIAIACLLGCLITVICFMGSRQILIAASITDSMMGVANIYFKITLLSTPLMFINSAYLATKRANGETLRAMIINGIAIIIKVILTYFLIFRWGMGISSLAISTLVGNGIVSLYAFYDLFLKKHMMRLSFKHFAFKSHVVKLLMIIGLPIILEKSSVAYGFIMMNKYVLAFGEKVLAGYGITNRINSLIFSCVAGFGTGLAAIISQNLGANQPDRARDGVKKTFIVSVVSATVIIIVILLMRYKIAGLFAKQDADILYHTVNAMGVYSISVIPWAVFQVVIGVFQGTGHTKINLGMSIVRIYAFRLPLIILLMEFSTLEEYSIWYAMLFSNILTGIVALILYARQYKELKLVGE</sequence>
<feature type="transmembrane region" description="Helical" evidence="13">
    <location>
        <begin position="348"/>
        <end position="369"/>
    </location>
</feature>
<keyword evidence="8 13" id="KW-0812">Transmembrane</keyword>
<dbReference type="CDD" id="cd13138">
    <property type="entry name" value="MATE_yoeA_like"/>
    <property type="match status" value="1"/>
</dbReference>
<keyword evidence="5" id="KW-0813">Transport</keyword>
<feature type="transmembrane region" description="Helical" evidence="13">
    <location>
        <begin position="180"/>
        <end position="204"/>
    </location>
</feature>
<dbReference type="KEGG" id="vpy:HZI73_21205"/>
<dbReference type="InterPro" id="IPR050222">
    <property type="entry name" value="MATE_MdtK"/>
</dbReference>
<dbReference type="PANTHER" id="PTHR43298">
    <property type="entry name" value="MULTIDRUG RESISTANCE PROTEIN NORM-RELATED"/>
    <property type="match status" value="1"/>
</dbReference>
<feature type="transmembrane region" description="Helical" evidence="13">
    <location>
        <begin position="381"/>
        <end position="400"/>
    </location>
</feature>
<dbReference type="PANTHER" id="PTHR43298:SF2">
    <property type="entry name" value="FMN_FAD EXPORTER YEEO-RELATED"/>
    <property type="match status" value="1"/>
</dbReference>
<evidence type="ECO:0000256" key="13">
    <source>
        <dbReference type="SAM" id="Phobius"/>
    </source>
</evidence>
<evidence type="ECO:0000313" key="15">
    <source>
        <dbReference type="Proteomes" id="UP000683246"/>
    </source>
</evidence>
<keyword evidence="11 13" id="KW-0472">Membrane</keyword>
<evidence type="ECO:0000256" key="4">
    <source>
        <dbReference type="ARBA" id="ARBA00020268"/>
    </source>
</evidence>
<dbReference type="NCBIfam" id="TIGR00797">
    <property type="entry name" value="matE"/>
    <property type="match status" value="1"/>
</dbReference>
<reference evidence="14" key="1">
    <citation type="submission" date="2020-07" db="EMBL/GenBank/DDBJ databases">
        <title>Vallitalea pronyensis genome.</title>
        <authorList>
            <person name="Postec A."/>
        </authorList>
    </citation>
    <scope>NUCLEOTIDE SEQUENCE</scope>
    <source>
        <strain evidence="14">FatNI3</strain>
    </source>
</reference>
<evidence type="ECO:0000256" key="10">
    <source>
        <dbReference type="ARBA" id="ARBA00023065"/>
    </source>
</evidence>
<comment type="subcellular location">
    <subcellularLocation>
        <location evidence="2">Cell membrane</location>
        <topology evidence="2">Multi-pass membrane protein</topology>
    </subcellularLocation>
</comment>
<feature type="transmembrane region" description="Helical" evidence="13">
    <location>
        <begin position="81"/>
        <end position="104"/>
    </location>
</feature>
<evidence type="ECO:0000256" key="11">
    <source>
        <dbReference type="ARBA" id="ARBA00023136"/>
    </source>
</evidence>
<keyword evidence="15" id="KW-1185">Reference proteome</keyword>
<organism evidence="14 15">
    <name type="scientific">Vallitalea pronyensis</name>
    <dbReference type="NCBI Taxonomy" id="1348613"/>
    <lineage>
        <taxon>Bacteria</taxon>
        <taxon>Bacillati</taxon>
        <taxon>Bacillota</taxon>
        <taxon>Clostridia</taxon>
        <taxon>Lachnospirales</taxon>
        <taxon>Vallitaleaceae</taxon>
        <taxon>Vallitalea</taxon>
    </lineage>
</organism>
<dbReference type="PIRSF" id="PIRSF006603">
    <property type="entry name" value="DinF"/>
    <property type="match status" value="1"/>
</dbReference>
<feature type="transmembrane region" description="Helical" evidence="13">
    <location>
        <begin position="225"/>
        <end position="247"/>
    </location>
</feature>
<dbReference type="EMBL" id="CP058649">
    <property type="protein sequence ID" value="QUI25823.1"/>
    <property type="molecule type" value="Genomic_DNA"/>
</dbReference>
<proteinExistence type="inferred from homology"/>
<keyword evidence="9 13" id="KW-1133">Transmembrane helix</keyword>
<dbReference type="AlphaFoldDB" id="A0A8J8MQW0"/>
<evidence type="ECO:0000256" key="12">
    <source>
        <dbReference type="ARBA" id="ARBA00031636"/>
    </source>
</evidence>
<gene>
    <name evidence="14" type="ORF">HZI73_21205</name>
</gene>
<dbReference type="GO" id="GO:0005886">
    <property type="term" value="C:plasma membrane"/>
    <property type="evidence" value="ECO:0007669"/>
    <property type="project" value="UniProtKB-SubCell"/>
</dbReference>